<dbReference type="GO" id="GO:0043248">
    <property type="term" value="P:proteasome assembly"/>
    <property type="evidence" value="ECO:0007669"/>
    <property type="project" value="InterPro"/>
</dbReference>
<organism evidence="2 3">
    <name type="scientific">Drosophila lebanonensis</name>
    <name type="common">Fruit fly</name>
    <name type="synonym">Scaptodrosophila lebanonensis</name>
    <dbReference type="NCBI Taxonomy" id="7225"/>
    <lineage>
        <taxon>Eukaryota</taxon>
        <taxon>Metazoa</taxon>
        <taxon>Ecdysozoa</taxon>
        <taxon>Arthropoda</taxon>
        <taxon>Hexapoda</taxon>
        <taxon>Insecta</taxon>
        <taxon>Pterygota</taxon>
        <taxon>Neoptera</taxon>
        <taxon>Endopterygota</taxon>
        <taxon>Diptera</taxon>
        <taxon>Brachycera</taxon>
        <taxon>Muscomorpha</taxon>
        <taxon>Ephydroidea</taxon>
        <taxon>Drosophilidae</taxon>
        <taxon>Scaptodrosophila</taxon>
    </lineage>
</organism>
<keyword evidence="2" id="KW-1185">Reference proteome</keyword>
<dbReference type="Proteomes" id="UP000504634">
    <property type="component" value="Unplaced"/>
</dbReference>
<evidence type="ECO:0000256" key="1">
    <source>
        <dbReference type="SAM" id="MobiDB-lite"/>
    </source>
</evidence>
<dbReference type="AlphaFoldDB" id="A0A6J2UHB9"/>
<evidence type="ECO:0000313" key="3">
    <source>
        <dbReference type="RefSeq" id="XP_030387525.1"/>
    </source>
</evidence>
<proteinExistence type="predicted"/>
<sequence length="139" mass="15453">MSSIAAEQPEAGDNKSQVANDQTSFTSHVAKLKAGEDNFILRVLKMNGSTFLIFGAREHEVFEELGMALPMRPPSNEILSSTILGGIGHSDSAALATKLSKRYGRQFFVSLNLKLDRISMPLFDKELSTYMHDHLEYFV</sequence>
<dbReference type="PANTHER" id="PTHR33559:SF1">
    <property type="entry name" value="PROTEASOME ASSEMBLY CHAPERONE 4"/>
    <property type="match status" value="1"/>
</dbReference>
<dbReference type="InterPro" id="IPR032157">
    <property type="entry name" value="PAC4"/>
</dbReference>
<dbReference type="Pfam" id="PF16093">
    <property type="entry name" value="PAC4"/>
    <property type="match status" value="1"/>
</dbReference>
<protein>
    <submittedName>
        <fullName evidence="3">Uncharacterized protein LOC115634107</fullName>
    </submittedName>
</protein>
<reference evidence="3" key="1">
    <citation type="submission" date="2025-08" db="UniProtKB">
        <authorList>
            <consortium name="RefSeq"/>
        </authorList>
    </citation>
    <scope>IDENTIFICATION</scope>
    <source>
        <strain evidence="3">11010-0011.00</strain>
        <tissue evidence="3">Whole body</tissue>
    </source>
</reference>
<dbReference type="PANTHER" id="PTHR33559">
    <property type="entry name" value="PROTEASOME ASSEMBLY CHAPERONE 4"/>
    <property type="match status" value="1"/>
</dbReference>
<name>A0A6J2UHB9_DROLE</name>
<dbReference type="GeneID" id="115634107"/>
<dbReference type="RefSeq" id="XP_030387525.1">
    <property type="nucleotide sequence ID" value="XM_030531665.1"/>
</dbReference>
<evidence type="ECO:0000313" key="2">
    <source>
        <dbReference type="Proteomes" id="UP000504634"/>
    </source>
</evidence>
<dbReference type="OrthoDB" id="368507at2759"/>
<feature type="region of interest" description="Disordered" evidence="1">
    <location>
        <begin position="1"/>
        <end position="20"/>
    </location>
</feature>
<accession>A0A6J2UHB9</accession>
<gene>
    <name evidence="3" type="primary">LOC115634107</name>
</gene>